<evidence type="ECO:0000313" key="4">
    <source>
        <dbReference type="Proteomes" id="UP000244441"/>
    </source>
</evidence>
<reference evidence="3 4" key="1">
    <citation type="submission" date="2018-01" db="EMBL/GenBank/DDBJ databases">
        <title>Genome sequence of a Cantenovulum-like bacteria.</title>
        <authorList>
            <person name="Tan W.R."/>
            <person name="Lau N.-S."/>
            <person name="Go F."/>
            <person name="Amirul A.-A.A."/>
        </authorList>
    </citation>
    <scope>NUCLEOTIDE SEQUENCE [LARGE SCALE GENOMIC DNA]</scope>
    <source>
        <strain evidence="3 4">CCB-QB4</strain>
    </source>
</reference>
<dbReference type="InterPro" id="IPR000305">
    <property type="entry name" value="GIY-YIG_endonuc"/>
</dbReference>
<dbReference type="InterPro" id="IPR035901">
    <property type="entry name" value="GIY-YIG_endonuc_sf"/>
</dbReference>
<comment type="similarity">
    <text evidence="1">Belongs to the UPF0213 family.</text>
</comment>
<evidence type="ECO:0000259" key="2">
    <source>
        <dbReference type="PROSITE" id="PS50164"/>
    </source>
</evidence>
<organism evidence="3 4">
    <name type="scientific">Saccharobesus litoralis</name>
    <dbReference type="NCBI Taxonomy" id="2172099"/>
    <lineage>
        <taxon>Bacteria</taxon>
        <taxon>Pseudomonadati</taxon>
        <taxon>Pseudomonadota</taxon>
        <taxon>Gammaproteobacteria</taxon>
        <taxon>Alteromonadales</taxon>
        <taxon>Alteromonadaceae</taxon>
        <taxon>Saccharobesus</taxon>
    </lineage>
</organism>
<dbReference type="Gene3D" id="3.40.1440.10">
    <property type="entry name" value="GIY-YIG endonuclease"/>
    <property type="match status" value="1"/>
</dbReference>
<accession>A0A2S0VNH0</accession>
<dbReference type="Pfam" id="PF01541">
    <property type="entry name" value="GIY-YIG"/>
    <property type="match status" value="1"/>
</dbReference>
<dbReference type="Proteomes" id="UP000244441">
    <property type="component" value="Chromosome"/>
</dbReference>
<evidence type="ECO:0000256" key="1">
    <source>
        <dbReference type="ARBA" id="ARBA00007435"/>
    </source>
</evidence>
<dbReference type="EMBL" id="CP026604">
    <property type="protein sequence ID" value="AWB65722.1"/>
    <property type="molecule type" value="Genomic_DNA"/>
</dbReference>
<dbReference type="RefSeq" id="WP_108601796.1">
    <property type="nucleotide sequence ID" value="NZ_CP026604.1"/>
</dbReference>
<keyword evidence="4" id="KW-1185">Reference proteome</keyword>
<dbReference type="CDD" id="cd10456">
    <property type="entry name" value="GIY-YIG_UPF0213"/>
    <property type="match status" value="1"/>
</dbReference>
<sequence>MKDYIVYILLCNDGSYYTGMTSNMDARLWQHNNAYFPECYTASRLPLKLVYQTTFSDKYQAFDFEHRIKGWSRKKKQALISGDWNVISTLSKKRR</sequence>
<dbReference type="KEGG" id="cate:C2869_04375"/>
<protein>
    <submittedName>
        <fullName evidence="3">GIY-YIG nuclease family protein</fullName>
    </submittedName>
</protein>
<evidence type="ECO:0000313" key="3">
    <source>
        <dbReference type="EMBL" id="AWB65722.1"/>
    </source>
</evidence>
<dbReference type="AlphaFoldDB" id="A0A2S0VNH0"/>
<proteinExistence type="inferred from homology"/>
<dbReference type="PANTHER" id="PTHR34477:SF1">
    <property type="entry name" value="UPF0213 PROTEIN YHBQ"/>
    <property type="match status" value="1"/>
</dbReference>
<dbReference type="PANTHER" id="PTHR34477">
    <property type="entry name" value="UPF0213 PROTEIN YHBQ"/>
    <property type="match status" value="1"/>
</dbReference>
<gene>
    <name evidence="3" type="ORF">C2869_04375</name>
</gene>
<feature type="domain" description="GIY-YIG" evidence="2">
    <location>
        <begin position="2"/>
        <end position="78"/>
    </location>
</feature>
<dbReference type="SUPFAM" id="SSF82771">
    <property type="entry name" value="GIY-YIG endonuclease"/>
    <property type="match status" value="1"/>
</dbReference>
<name>A0A2S0VNH0_9ALTE</name>
<dbReference type="OrthoDB" id="9797095at2"/>
<dbReference type="InterPro" id="IPR050190">
    <property type="entry name" value="UPF0213_domain"/>
</dbReference>
<dbReference type="PROSITE" id="PS50164">
    <property type="entry name" value="GIY_YIG"/>
    <property type="match status" value="1"/>
</dbReference>